<accession>A0A0C3ASE5</accession>
<dbReference type="EMBL" id="KN824345">
    <property type="protein sequence ID" value="KIM22964.1"/>
    <property type="molecule type" value="Genomic_DNA"/>
</dbReference>
<dbReference type="Proteomes" id="UP000054097">
    <property type="component" value="Unassembled WGS sequence"/>
</dbReference>
<reference evidence="2" key="2">
    <citation type="submission" date="2015-01" db="EMBL/GenBank/DDBJ databases">
        <title>Evolutionary Origins and Diversification of the Mycorrhizal Mutualists.</title>
        <authorList>
            <consortium name="DOE Joint Genome Institute"/>
            <consortium name="Mycorrhizal Genomics Consortium"/>
            <person name="Kohler A."/>
            <person name="Kuo A."/>
            <person name="Nagy L.G."/>
            <person name="Floudas D."/>
            <person name="Copeland A."/>
            <person name="Barry K.W."/>
            <person name="Cichocki N."/>
            <person name="Veneault-Fourrey C."/>
            <person name="LaButti K."/>
            <person name="Lindquist E.A."/>
            <person name="Lipzen A."/>
            <person name="Lundell T."/>
            <person name="Morin E."/>
            <person name="Murat C."/>
            <person name="Riley R."/>
            <person name="Ohm R."/>
            <person name="Sun H."/>
            <person name="Tunlid A."/>
            <person name="Henrissat B."/>
            <person name="Grigoriev I.V."/>
            <person name="Hibbett D.S."/>
            <person name="Martin F."/>
        </authorList>
    </citation>
    <scope>NUCLEOTIDE SEQUENCE [LARGE SCALE GENOMIC DNA]</scope>
    <source>
        <strain evidence="2">MAFF 305830</strain>
    </source>
</reference>
<protein>
    <submittedName>
        <fullName evidence="1">Uncharacterized protein</fullName>
    </submittedName>
</protein>
<name>A0A0C3ASE5_SERVB</name>
<keyword evidence="2" id="KW-1185">Reference proteome</keyword>
<evidence type="ECO:0000313" key="2">
    <source>
        <dbReference type="Proteomes" id="UP000054097"/>
    </source>
</evidence>
<proteinExistence type="predicted"/>
<dbReference type="AlphaFoldDB" id="A0A0C3ASE5"/>
<evidence type="ECO:0000313" key="1">
    <source>
        <dbReference type="EMBL" id="KIM22964.1"/>
    </source>
</evidence>
<sequence>MLQGNQRTHVSMRLGMRTMRHTRASPITWNLYFDWLVASDPQFDPRWGEVLSDRTKVSDRMAYSGTRIVAYIHNCSKTK</sequence>
<dbReference type="HOGENOM" id="CLU_2607514_0_0_1"/>
<reference evidence="1 2" key="1">
    <citation type="submission" date="2014-04" db="EMBL/GenBank/DDBJ databases">
        <authorList>
            <consortium name="DOE Joint Genome Institute"/>
            <person name="Kuo A."/>
            <person name="Zuccaro A."/>
            <person name="Kohler A."/>
            <person name="Nagy L.G."/>
            <person name="Floudas D."/>
            <person name="Copeland A."/>
            <person name="Barry K.W."/>
            <person name="Cichocki N."/>
            <person name="Veneault-Fourrey C."/>
            <person name="LaButti K."/>
            <person name="Lindquist E.A."/>
            <person name="Lipzen A."/>
            <person name="Lundell T."/>
            <person name="Morin E."/>
            <person name="Murat C."/>
            <person name="Sun H."/>
            <person name="Tunlid A."/>
            <person name="Henrissat B."/>
            <person name="Grigoriev I.V."/>
            <person name="Hibbett D.S."/>
            <person name="Martin F."/>
            <person name="Nordberg H.P."/>
            <person name="Cantor M.N."/>
            <person name="Hua S.X."/>
        </authorList>
    </citation>
    <scope>NUCLEOTIDE SEQUENCE [LARGE SCALE GENOMIC DNA]</scope>
    <source>
        <strain evidence="1 2">MAFF 305830</strain>
    </source>
</reference>
<organism evidence="1 2">
    <name type="scientific">Serendipita vermifera MAFF 305830</name>
    <dbReference type="NCBI Taxonomy" id="933852"/>
    <lineage>
        <taxon>Eukaryota</taxon>
        <taxon>Fungi</taxon>
        <taxon>Dikarya</taxon>
        <taxon>Basidiomycota</taxon>
        <taxon>Agaricomycotina</taxon>
        <taxon>Agaricomycetes</taxon>
        <taxon>Sebacinales</taxon>
        <taxon>Serendipitaceae</taxon>
        <taxon>Serendipita</taxon>
    </lineage>
</organism>
<gene>
    <name evidence="1" type="ORF">M408DRAFT_332632</name>
</gene>